<organism evidence="2 3">
    <name type="scientific">Trifolium medium</name>
    <dbReference type="NCBI Taxonomy" id="97028"/>
    <lineage>
        <taxon>Eukaryota</taxon>
        <taxon>Viridiplantae</taxon>
        <taxon>Streptophyta</taxon>
        <taxon>Embryophyta</taxon>
        <taxon>Tracheophyta</taxon>
        <taxon>Spermatophyta</taxon>
        <taxon>Magnoliopsida</taxon>
        <taxon>eudicotyledons</taxon>
        <taxon>Gunneridae</taxon>
        <taxon>Pentapetalae</taxon>
        <taxon>rosids</taxon>
        <taxon>fabids</taxon>
        <taxon>Fabales</taxon>
        <taxon>Fabaceae</taxon>
        <taxon>Papilionoideae</taxon>
        <taxon>50 kb inversion clade</taxon>
        <taxon>NPAAA clade</taxon>
        <taxon>Hologalegina</taxon>
        <taxon>IRL clade</taxon>
        <taxon>Trifolieae</taxon>
        <taxon>Trifolium</taxon>
    </lineage>
</organism>
<dbReference type="EMBL" id="LXQA011326492">
    <property type="protein sequence ID" value="MCI93339.1"/>
    <property type="molecule type" value="Genomic_DNA"/>
</dbReference>
<feature type="non-terminal residue" evidence="2">
    <location>
        <position position="43"/>
    </location>
</feature>
<sequence>MTLSRVRRTLRSKEGEARRANELSREGASPHHRETKLPQRGNE</sequence>
<evidence type="ECO:0000256" key="1">
    <source>
        <dbReference type="SAM" id="MobiDB-lite"/>
    </source>
</evidence>
<evidence type="ECO:0000313" key="3">
    <source>
        <dbReference type="Proteomes" id="UP000265520"/>
    </source>
</evidence>
<proteinExistence type="predicted"/>
<name>A0A392W0R1_9FABA</name>
<reference evidence="2 3" key="1">
    <citation type="journal article" date="2018" name="Front. Plant Sci.">
        <title>Red Clover (Trifolium pratense) and Zigzag Clover (T. medium) - A Picture of Genomic Similarities and Differences.</title>
        <authorList>
            <person name="Dluhosova J."/>
            <person name="Istvanek J."/>
            <person name="Nedelnik J."/>
            <person name="Repkova J."/>
        </authorList>
    </citation>
    <scope>NUCLEOTIDE SEQUENCE [LARGE SCALE GENOMIC DNA]</scope>
    <source>
        <strain evidence="3">cv. 10/8</strain>
        <tissue evidence="2">Leaf</tissue>
    </source>
</reference>
<keyword evidence="3" id="KW-1185">Reference proteome</keyword>
<feature type="compositionally biased region" description="Basic residues" evidence="1">
    <location>
        <begin position="1"/>
        <end position="10"/>
    </location>
</feature>
<dbReference type="AlphaFoldDB" id="A0A392W0R1"/>
<dbReference type="Proteomes" id="UP000265520">
    <property type="component" value="Unassembled WGS sequence"/>
</dbReference>
<comment type="caution">
    <text evidence="2">The sequence shown here is derived from an EMBL/GenBank/DDBJ whole genome shotgun (WGS) entry which is preliminary data.</text>
</comment>
<feature type="compositionally biased region" description="Basic and acidic residues" evidence="1">
    <location>
        <begin position="11"/>
        <end position="43"/>
    </location>
</feature>
<feature type="region of interest" description="Disordered" evidence="1">
    <location>
        <begin position="1"/>
        <end position="43"/>
    </location>
</feature>
<protein>
    <submittedName>
        <fullName evidence="2">Uncharacterized protein</fullName>
    </submittedName>
</protein>
<evidence type="ECO:0000313" key="2">
    <source>
        <dbReference type="EMBL" id="MCI93339.1"/>
    </source>
</evidence>
<accession>A0A392W0R1</accession>